<dbReference type="WBParaSite" id="nRc.2.0.1.t24725-RA">
    <property type="protein sequence ID" value="nRc.2.0.1.t24725-RA"/>
    <property type="gene ID" value="nRc.2.0.1.g24725"/>
</dbReference>
<keyword evidence="1" id="KW-0812">Transmembrane</keyword>
<organism evidence="2 3">
    <name type="scientific">Romanomermis culicivorax</name>
    <name type="common">Nematode worm</name>
    <dbReference type="NCBI Taxonomy" id="13658"/>
    <lineage>
        <taxon>Eukaryota</taxon>
        <taxon>Metazoa</taxon>
        <taxon>Ecdysozoa</taxon>
        <taxon>Nematoda</taxon>
        <taxon>Enoplea</taxon>
        <taxon>Dorylaimia</taxon>
        <taxon>Mermithida</taxon>
        <taxon>Mermithoidea</taxon>
        <taxon>Mermithidae</taxon>
        <taxon>Romanomermis</taxon>
    </lineage>
</organism>
<keyword evidence="1" id="KW-0472">Membrane</keyword>
<sequence>MGQLAGSKWIIYAELDFTECGKDRHRPNCDHFGKYRFENIEELRCQFLTTGSRLKQTCNSPLALGVDLRMRLILRGALAGMVTLSPTLASGGTAPVPPRKPFNITNDNFVDMLILLSLLLTIFLKISSNFVSNFCCWHKFLLVDGK</sequence>
<reference evidence="3" key="1">
    <citation type="submission" date="2022-11" db="UniProtKB">
        <authorList>
            <consortium name="WormBaseParasite"/>
        </authorList>
    </citation>
    <scope>IDENTIFICATION</scope>
</reference>
<keyword evidence="2" id="KW-1185">Reference proteome</keyword>
<proteinExistence type="predicted"/>
<feature type="transmembrane region" description="Helical" evidence="1">
    <location>
        <begin position="72"/>
        <end position="89"/>
    </location>
</feature>
<feature type="transmembrane region" description="Helical" evidence="1">
    <location>
        <begin position="109"/>
        <end position="131"/>
    </location>
</feature>
<dbReference type="AlphaFoldDB" id="A0A915JDY1"/>
<evidence type="ECO:0000256" key="1">
    <source>
        <dbReference type="SAM" id="Phobius"/>
    </source>
</evidence>
<protein>
    <submittedName>
        <fullName evidence="3">Uncharacterized protein</fullName>
    </submittedName>
</protein>
<keyword evidence="1" id="KW-1133">Transmembrane helix</keyword>
<dbReference type="Proteomes" id="UP000887565">
    <property type="component" value="Unplaced"/>
</dbReference>
<evidence type="ECO:0000313" key="3">
    <source>
        <dbReference type="WBParaSite" id="nRc.2.0.1.t24725-RA"/>
    </source>
</evidence>
<evidence type="ECO:0000313" key="2">
    <source>
        <dbReference type="Proteomes" id="UP000887565"/>
    </source>
</evidence>
<name>A0A915JDY1_ROMCU</name>
<accession>A0A915JDY1</accession>